<reference evidence="7 8" key="1">
    <citation type="submission" date="2016-11" db="EMBL/GenBank/DDBJ databases">
        <authorList>
            <person name="Jaros S."/>
            <person name="Januszkiewicz K."/>
            <person name="Wedrychowicz H."/>
        </authorList>
    </citation>
    <scope>NUCLEOTIDE SEQUENCE [LARGE SCALE GENOMIC DNA]</scope>
    <source>
        <strain evidence="7 8">DSM 27063</strain>
    </source>
</reference>
<organism evidence="7 8">
    <name type="scientific">Tangfeifania diversioriginum</name>
    <dbReference type="NCBI Taxonomy" id="1168035"/>
    <lineage>
        <taxon>Bacteria</taxon>
        <taxon>Pseudomonadati</taxon>
        <taxon>Bacteroidota</taxon>
        <taxon>Bacteroidia</taxon>
        <taxon>Marinilabiliales</taxon>
        <taxon>Prolixibacteraceae</taxon>
        <taxon>Tangfeifania</taxon>
    </lineage>
</organism>
<dbReference type="GO" id="GO:0022900">
    <property type="term" value="P:electron transport chain"/>
    <property type="evidence" value="ECO:0007669"/>
    <property type="project" value="InterPro"/>
</dbReference>
<keyword evidence="8" id="KW-1185">Reference proteome</keyword>
<evidence type="ECO:0000256" key="3">
    <source>
        <dbReference type="ARBA" id="ARBA00022630"/>
    </source>
</evidence>
<keyword evidence="2" id="KW-0597">Phosphoprotein</keyword>
<proteinExistence type="predicted"/>
<evidence type="ECO:0000313" key="7">
    <source>
        <dbReference type="EMBL" id="SHI98855.1"/>
    </source>
</evidence>
<dbReference type="AlphaFoldDB" id="A0A1M6FMG0"/>
<evidence type="ECO:0000259" key="6">
    <source>
        <dbReference type="SMART" id="SM00900"/>
    </source>
</evidence>
<evidence type="ECO:0000313" key="8">
    <source>
        <dbReference type="Proteomes" id="UP000184050"/>
    </source>
</evidence>
<dbReference type="GO" id="GO:0010181">
    <property type="term" value="F:FMN binding"/>
    <property type="evidence" value="ECO:0007669"/>
    <property type="project" value="InterPro"/>
</dbReference>
<keyword evidence="5" id="KW-0249">Electron transport</keyword>
<feature type="domain" description="FMN-binding" evidence="6">
    <location>
        <begin position="81"/>
        <end position="173"/>
    </location>
</feature>
<dbReference type="GO" id="GO:0005886">
    <property type="term" value="C:plasma membrane"/>
    <property type="evidence" value="ECO:0007669"/>
    <property type="project" value="InterPro"/>
</dbReference>
<dbReference type="STRING" id="1168035.SAMN05444280_10913"/>
<protein>
    <submittedName>
        <fullName evidence="7">Electron transport complex protein RnfG</fullName>
    </submittedName>
</protein>
<dbReference type="Pfam" id="PF04205">
    <property type="entry name" value="FMN_bind"/>
    <property type="match status" value="1"/>
</dbReference>
<dbReference type="InterPro" id="IPR007329">
    <property type="entry name" value="FMN-bd"/>
</dbReference>
<dbReference type="EMBL" id="FQZE01000009">
    <property type="protein sequence ID" value="SHI98855.1"/>
    <property type="molecule type" value="Genomic_DNA"/>
</dbReference>
<dbReference type="PIRSF" id="PIRSF006091">
    <property type="entry name" value="E_trnsport_RnfG"/>
    <property type="match status" value="1"/>
</dbReference>
<dbReference type="GO" id="GO:0009055">
    <property type="term" value="F:electron transfer activity"/>
    <property type="evidence" value="ECO:0007669"/>
    <property type="project" value="InterPro"/>
</dbReference>
<dbReference type="Gene3D" id="3.90.1010.20">
    <property type="match status" value="1"/>
</dbReference>
<sequence>MVTFFAAAALGFVYDMTKDAIEMAKLKAQSEAIEKVLPDFEELGETYKVAAENSEDTIEIFPAYDGDKLVGYAVKTFTNNGFSGYISIMAGIDQSGNFSGYEVLEHAETPGLGSKMNEWFRSTEKSSQSVIGKNPESHHFEVSKDGGDIDAITASTITSRAFLDALNRAYDAYKNNGIENTGSAGQ</sequence>
<keyword evidence="1" id="KW-0813">Transport</keyword>
<accession>A0A1M6FMG0</accession>
<evidence type="ECO:0000256" key="4">
    <source>
        <dbReference type="ARBA" id="ARBA00022643"/>
    </source>
</evidence>
<evidence type="ECO:0000256" key="2">
    <source>
        <dbReference type="ARBA" id="ARBA00022553"/>
    </source>
</evidence>
<evidence type="ECO:0000256" key="5">
    <source>
        <dbReference type="ARBA" id="ARBA00022982"/>
    </source>
</evidence>
<keyword evidence="3" id="KW-0285">Flavoprotein</keyword>
<gene>
    <name evidence="7" type="ORF">SAMN05444280_10913</name>
</gene>
<dbReference type="PANTHER" id="PTHR36118">
    <property type="entry name" value="ION-TRANSLOCATING OXIDOREDUCTASE COMPLEX SUBUNIT G"/>
    <property type="match status" value="1"/>
</dbReference>
<name>A0A1M6FMG0_9BACT</name>
<evidence type="ECO:0000256" key="1">
    <source>
        <dbReference type="ARBA" id="ARBA00022448"/>
    </source>
</evidence>
<dbReference type="SMART" id="SM00900">
    <property type="entry name" value="FMN_bind"/>
    <property type="match status" value="1"/>
</dbReference>
<dbReference type="Proteomes" id="UP000184050">
    <property type="component" value="Unassembled WGS sequence"/>
</dbReference>
<dbReference type="InterPro" id="IPR010209">
    <property type="entry name" value="Ion_transpt_RnfG/RsxG"/>
</dbReference>
<keyword evidence="4" id="KW-0288">FMN</keyword>
<dbReference type="NCBIfam" id="TIGR01947">
    <property type="entry name" value="rnfG"/>
    <property type="match status" value="1"/>
</dbReference>
<dbReference type="PANTHER" id="PTHR36118:SF1">
    <property type="entry name" value="ION-TRANSLOCATING OXIDOREDUCTASE COMPLEX SUBUNIT G"/>
    <property type="match status" value="1"/>
</dbReference>